<comment type="subcellular location">
    <subcellularLocation>
        <location evidence="1">Cell membrane</location>
        <topology evidence="1">Peripheral membrane protein</topology>
    </subcellularLocation>
</comment>
<proteinExistence type="inferred from homology"/>
<dbReference type="Gene3D" id="3.40.50.300">
    <property type="entry name" value="P-loop containing nucleotide triphosphate hydrolases"/>
    <property type="match status" value="1"/>
</dbReference>
<dbReference type="Proteomes" id="UP001629744">
    <property type="component" value="Unassembled WGS sequence"/>
</dbReference>
<evidence type="ECO:0000256" key="4">
    <source>
        <dbReference type="ARBA" id="ARBA00022475"/>
    </source>
</evidence>
<dbReference type="PANTHER" id="PTHR43297:SF2">
    <property type="entry name" value="DIPEPTIDE TRANSPORT ATP-BINDING PROTEIN DPPD"/>
    <property type="match status" value="1"/>
</dbReference>
<accession>A0ABW9FMH0</accession>
<dbReference type="InterPro" id="IPR027417">
    <property type="entry name" value="P-loop_NTPase"/>
</dbReference>
<dbReference type="SUPFAM" id="SSF52540">
    <property type="entry name" value="P-loop containing nucleoside triphosphate hydrolases"/>
    <property type="match status" value="1"/>
</dbReference>
<evidence type="ECO:0000259" key="8">
    <source>
        <dbReference type="PROSITE" id="PS50893"/>
    </source>
</evidence>
<dbReference type="NCBIfam" id="TIGR01727">
    <property type="entry name" value="oligo_HPY"/>
    <property type="match status" value="1"/>
</dbReference>
<dbReference type="PROSITE" id="PS00211">
    <property type="entry name" value="ABC_TRANSPORTER_1"/>
    <property type="match status" value="1"/>
</dbReference>
<keyword evidence="3" id="KW-0813">Transport</keyword>
<comment type="caution">
    <text evidence="9">The sequence shown here is derived from an EMBL/GenBank/DDBJ whole genome shotgun (WGS) entry which is preliminary data.</text>
</comment>
<keyword evidence="4" id="KW-1003">Cell membrane</keyword>
<keyword evidence="10" id="KW-1185">Reference proteome</keyword>
<keyword evidence="6 9" id="KW-0067">ATP-binding</keyword>
<dbReference type="RefSeq" id="WP_408585868.1">
    <property type="nucleotide sequence ID" value="NZ_JBDLNU010000001.1"/>
</dbReference>
<dbReference type="PROSITE" id="PS50893">
    <property type="entry name" value="ABC_TRANSPORTER_2"/>
    <property type="match status" value="1"/>
</dbReference>
<evidence type="ECO:0000256" key="5">
    <source>
        <dbReference type="ARBA" id="ARBA00022741"/>
    </source>
</evidence>
<evidence type="ECO:0000313" key="10">
    <source>
        <dbReference type="Proteomes" id="UP001629744"/>
    </source>
</evidence>
<reference evidence="9 10" key="1">
    <citation type="submission" date="2023-11" db="EMBL/GenBank/DDBJ databases">
        <authorList>
            <person name="Val-Calvo J."/>
            <person name="Scortti M."/>
            <person name="Vazquez-Boland J."/>
        </authorList>
    </citation>
    <scope>NUCLEOTIDE SEQUENCE [LARGE SCALE GENOMIC DNA]</scope>
    <source>
        <strain evidence="9 10">DSM 46662</strain>
    </source>
</reference>
<evidence type="ECO:0000256" key="1">
    <source>
        <dbReference type="ARBA" id="ARBA00004202"/>
    </source>
</evidence>
<dbReference type="CDD" id="cd03257">
    <property type="entry name" value="ABC_NikE_OppD_transporters"/>
    <property type="match status" value="1"/>
</dbReference>
<evidence type="ECO:0000256" key="3">
    <source>
        <dbReference type="ARBA" id="ARBA00022448"/>
    </source>
</evidence>
<keyword evidence="7" id="KW-0472">Membrane</keyword>
<dbReference type="PANTHER" id="PTHR43297">
    <property type="entry name" value="OLIGOPEPTIDE TRANSPORT ATP-BINDING PROTEIN APPD"/>
    <property type="match status" value="1"/>
</dbReference>
<dbReference type="InterPro" id="IPR050388">
    <property type="entry name" value="ABC_Ni/Peptide_Import"/>
</dbReference>
<dbReference type="InterPro" id="IPR003593">
    <property type="entry name" value="AAA+_ATPase"/>
</dbReference>
<gene>
    <name evidence="9" type="ORF">ABEU19_000228</name>
</gene>
<protein>
    <submittedName>
        <fullName evidence="9">ABC transporter ATP-binding protein</fullName>
    </submittedName>
</protein>
<evidence type="ECO:0000256" key="7">
    <source>
        <dbReference type="ARBA" id="ARBA00023136"/>
    </source>
</evidence>
<dbReference type="Pfam" id="PF08352">
    <property type="entry name" value="oligo_HPY"/>
    <property type="match status" value="1"/>
</dbReference>
<evidence type="ECO:0000313" key="9">
    <source>
        <dbReference type="EMBL" id="MFM1726789.1"/>
    </source>
</evidence>
<dbReference type="SMART" id="SM00382">
    <property type="entry name" value="AAA"/>
    <property type="match status" value="1"/>
</dbReference>
<sequence length="347" mass="36982">MSIDVVDQSTSARSGAEPVLRIEDLSVDFVTDNGWTRVVDGIGLSIPAGSVVGVVGESGSGKTVTSLAVMGLLPGATSKVSGSIRVAGRELVGMTDRDLAAVRGTEVSMIFQEPRRSLDPAFTVGSQIAEVVRRHEGVDRKVAWGRAVEMLDAVGIADAARRAHAYPHEFSGGMCQRVMLAIALVCRPKLLIADEPTTALDVTVQAQMLELMRDVQQQFDVSILFITHDLGVVAQMCDVVNVMYAGQVIESAPVEDLFLSPLHPYTQGLLDAIPDHRDRSAPLKSISGAVPAPWDWPQSCRFAPRCPHVRPECEVGPVPLAGTAPAGSMRAVRCSRANDLVLEGITG</sequence>
<name>A0ABW9FMH0_9NOCA</name>
<dbReference type="InterPro" id="IPR013563">
    <property type="entry name" value="Oligopep_ABC_C"/>
</dbReference>
<feature type="domain" description="ABC transporter" evidence="8">
    <location>
        <begin position="20"/>
        <end position="270"/>
    </location>
</feature>
<comment type="similarity">
    <text evidence="2">Belongs to the ABC transporter superfamily.</text>
</comment>
<dbReference type="GO" id="GO:0005524">
    <property type="term" value="F:ATP binding"/>
    <property type="evidence" value="ECO:0007669"/>
    <property type="project" value="UniProtKB-KW"/>
</dbReference>
<evidence type="ECO:0000256" key="2">
    <source>
        <dbReference type="ARBA" id="ARBA00005417"/>
    </source>
</evidence>
<dbReference type="InterPro" id="IPR003439">
    <property type="entry name" value="ABC_transporter-like_ATP-bd"/>
</dbReference>
<organism evidence="9 10">
    <name type="scientific">Prescottella soli</name>
    <dbReference type="NCBI Taxonomy" id="1543852"/>
    <lineage>
        <taxon>Bacteria</taxon>
        <taxon>Bacillati</taxon>
        <taxon>Actinomycetota</taxon>
        <taxon>Actinomycetes</taxon>
        <taxon>Mycobacteriales</taxon>
        <taxon>Nocardiaceae</taxon>
        <taxon>Prescottella</taxon>
    </lineage>
</organism>
<evidence type="ECO:0000256" key="6">
    <source>
        <dbReference type="ARBA" id="ARBA00022840"/>
    </source>
</evidence>
<dbReference type="EMBL" id="JBDLNU010000001">
    <property type="protein sequence ID" value="MFM1726789.1"/>
    <property type="molecule type" value="Genomic_DNA"/>
</dbReference>
<dbReference type="InterPro" id="IPR017871">
    <property type="entry name" value="ABC_transporter-like_CS"/>
</dbReference>
<keyword evidence="5" id="KW-0547">Nucleotide-binding</keyword>
<dbReference type="Pfam" id="PF00005">
    <property type="entry name" value="ABC_tran"/>
    <property type="match status" value="1"/>
</dbReference>